<gene>
    <name evidence="6" type="ORF">JDV02_008725</name>
</gene>
<protein>
    <submittedName>
        <fullName evidence="6">NRPS-like protein biosynthetic cluster</fullName>
    </submittedName>
</protein>
<dbReference type="OrthoDB" id="10253869at2759"/>
<dbReference type="PANTHER" id="PTHR43201:SF5">
    <property type="entry name" value="MEDIUM-CHAIN ACYL-COA LIGASE ACSF2, MITOCHONDRIAL"/>
    <property type="match status" value="1"/>
</dbReference>
<dbReference type="InterPro" id="IPR042099">
    <property type="entry name" value="ANL_N_sf"/>
</dbReference>
<name>A0A9Q8VFG1_9HYPO</name>
<proteinExistence type="inferred from homology"/>
<dbReference type="KEGG" id="ptkz:JDV02_008725"/>
<keyword evidence="2" id="KW-0596">Phosphopantetheine</keyword>
<dbReference type="CDD" id="cd04433">
    <property type="entry name" value="AFD_class_I"/>
    <property type="match status" value="1"/>
</dbReference>
<dbReference type="Gene3D" id="3.30.300.30">
    <property type="match status" value="1"/>
</dbReference>
<dbReference type="Gene3D" id="3.30.559.30">
    <property type="entry name" value="Nonribosomal peptide synthetase, condensation domain"/>
    <property type="match status" value="1"/>
</dbReference>
<keyword evidence="3" id="KW-0597">Phosphoprotein</keyword>
<evidence type="ECO:0000256" key="4">
    <source>
        <dbReference type="ARBA" id="ARBA00022598"/>
    </source>
</evidence>
<dbReference type="RefSeq" id="XP_047846360.1">
    <property type="nucleotide sequence ID" value="XM_047990353.1"/>
</dbReference>
<dbReference type="GO" id="GO:0031956">
    <property type="term" value="F:medium-chain fatty acid-CoA ligase activity"/>
    <property type="evidence" value="ECO:0007669"/>
    <property type="project" value="TreeGrafter"/>
</dbReference>
<organism evidence="6 7">
    <name type="scientific">Purpureocillium takamizusanense</name>
    <dbReference type="NCBI Taxonomy" id="2060973"/>
    <lineage>
        <taxon>Eukaryota</taxon>
        <taxon>Fungi</taxon>
        <taxon>Dikarya</taxon>
        <taxon>Ascomycota</taxon>
        <taxon>Pezizomycotina</taxon>
        <taxon>Sordariomycetes</taxon>
        <taxon>Hypocreomycetidae</taxon>
        <taxon>Hypocreales</taxon>
        <taxon>Ophiocordycipitaceae</taxon>
        <taxon>Purpureocillium</taxon>
    </lineage>
</organism>
<reference evidence="6" key="1">
    <citation type="submission" date="2021-11" db="EMBL/GenBank/DDBJ databases">
        <title>Purpureocillium_takamizusanense_genome.</title>
        <authorList>
            <person name="Nguyen N.-H."/>
        </authorList>
    </citation>
    <scope>NUCLEOTIDE SEQUENCE</scope>
    <source>
        <strain evidence="6">PT3</strain>
    </source>
</reference>
<accession>A0A9Q8VFG1</accession>
<dbReference type="SUPFAM" id="SSF52777">
    <property type="entry name" value="CoA-dependent acyltransferases"/>
    <property type="match status" value="2"/>
</dbReference>
<dbReference type="EMBL" id="CP086361">
    <property type="protein sequence ID" value="UNI22879.1"/>
    <property type="molecule type" value="Genomic_DNA"/>
</dbReference>
<dbReference type="SUPFAM" id="SSF56801">
    <property type="entry name" value="Acetyl-CoA synthetase-like"/>
    <property type="match status" value="1"/>
</dbReference>
<dbReference type="Gene3D" id="3.40.50.12780">
    <property type="entry name" value="N-terminal domain of ligase-like"/>
    <property type="match status" value="1"/>
</dbReference>
<dbReference type="InterPro" id="IPR045851">
    <property type="entry name" value="AMP-bd_C_sf"/>
</dbReference>
<evidence type="ECO:0000256" key="3">
    <source>
        <dbReference type="ARBA" id="ARBA00022553"/>
    </source>
</evidence>
<comment type="similarity">
    <text evidence="1">Belongs to the ATP-dependent AMP-binding enzyme family.</text>
</comment>
<evidence type="ECO:0000256" key="1">
    <source>
        <dbReference type="ARBA" id="ARBA00006432"/>
    </source>
</evidence>
<feature type="domain" description="AMP-dependent synthetase/ligase" evidence="5">
    <location>
        <begin position="38"/>
        <end position="430"/>
    </location>
</feature>
<dbReference type="Gene3D" id="3.30.559.10">
    <property type="entry name" value="Chloramphenicol acetyltransferase-like domain"/>
    <property type="match status" value="1"/>
</dbReference>
<evidence type="ECO:0000256" key="2">
    <source>
        <dbReference type="ARBA" id="ARBA00022450"/>
    </source>
</evidence>
<dbReference type="Pfam" id="PF00501">
    <property type="entry name" value="AMP-binding"/>
    <property type="match status" value="1"/>
</dbReference>
<keyword evidence="4" id="KW-0436">Ligase</keyword>
<evidence type="ECO:0000313" key="7">
    <source>
        <dbReference type="Proteomes" id="UP000829364"/>
    </source>
</evidence>
<dbReference type="Proteomes" id="UP000829364">
    <property type="component" value="Chromosome 8"/>
</dbReference>
<dbReference type="GO" id="GO:0006631">
    <property type="term" value="P:fatty acid metabolic process"/>
    <property type="evidence" value="ECO:0007669"/>
    <property type="project" value="TreeGrafter"/>
</dbReference>
<dbReference type="AlphaFoldDB" id="A0A9Q8VFG1"/>
<dbReference type="PANTHER" id="PTHR43201">
    <property type="entry name" value="ACYL-COA SYNTHETASE"/>
    <property type="match status" value="1"/>
</dbReference>
<dbReference type="InterPro" id="IPR000873">
    <property type="entry name" value="AMP-dep_synth/lig_dom"/>
</dbReference>
<dbReference type="InterPro" id="IPR023213">
    <property type="entry name" value="CAT-like_dom_sf"/>
</dbReference>
<dbReference type="PROSITE" id="PS00455">
    <property type="entry name" value="AMP_BINDING"/>
    <property type="match status" value="1"/>
</dbReference>
<dbReference type="GeneID" id="72070671"/>
<keyword evidence="7" id="KW-1185">Reference proteome</keyword>
<evidence type="ECO:0000313" key="6">
    <source>
        <dbReference type="EMBL" id="UNI22879.1"/>
    </source>
</evidence>
<dbReference type="InterPro" id="IPR020845">
    <property type="entry name" value="AMP-binding_CS"/>
</dbReference>
<evidence type="ECO:0000259" key="5">
    <source>
        <dbReference type="Pfam" id="PF00501"/>
    </source>
</evidence>
<sequence>MATHDMEGDEQVADRRAEVYGNPIEDSNQSLWDVLSGSASQFPERTALISMWQLGDGCGSVDSDDSPEGSQCLRWTFADLHKRATDLADDLNALGCHAGMHMAAIFWNSAEWALFFWAAAKMGMVYVPIDSRGGEDTRFILSTLNPEVLVVQNAEMARSLDLGKGQTAAQKLLIDCSGSFKQGWMTFNGHNLRDSQGDRVGSPVVGQITFDDREGTDEAALIIFTSGTTGTPKGCIHTNRNLIAQTFDFDPDPPEYIAKWVVHTPVSHIFAINNALRAWRTGSSVVFPSKTFNVAATVRALAQEQCSVISATPTLVRALLAHKDFPSPDDLSLSMVTIGGTGISEEDIRLCLEELGADHAVQAYGMSEGAPLVSWARGDPMLTDGYHPGVGKILPGANVRICAPGTRDVLQRGEVGELHVGGPSVIVGYFAGADNGAFYADDTGKWLVTGDQGKIDEDGVVYLFGRYKDLIIRGGENIHPARIESALAELPGVQSQIVGIPDDTAGQLLVAVVNLPDNITKPQISEKAKDLGPKYTIDHVYTLQEIGLERWPVTSLGKPKKGLLTEAVVARFRSSVMASSSQRAQGPASQQLADVCSTLQAVWYALTGDKPGKDDTLAYLSDSIALLRYCDGALRETGRRLYLQDLAVHDTIEKQVKLLLDRESEHSDEDSSAQRNPTDYRRFLVERKEELCKDDLTMVKPHHYASMSPRELWDVGCRRLISIGLQRSNVEDIIPIRDSLQGMAAGSRPQSFHVRVNFRVAGVAQSKIRQALESGLREHPILRAVVATPPIGPMFHVVVEAGTELFARQIKEQTAVCEEQATQMCSDDATSSQAPEFMFSATIISIKNTNQCLLSMTYSHSVMDAMFLLQWHKDLASLVSGKPQTQSMRTPYILFADLHRDYQDSLAAQRDIRFHVQRLRGISRLQSALWPPQRAPGWMVSSDKDAPQAEARQKAREAIWKGEWNGQKEREFRFPHRSRLVSLPSLLVLRQACGIEAPILARCAVVLFSIMQTKSRFAVYSSYEGGRSWPFVPDWMQGCLPPPMSVDGPTVERVVNMVEVRPEETVREFFARMKLDFEQTVRHQHAPWGGILKELKEEAPTAVEATLRQSFVWDVSMGMALSPQYQEEKSSSILEPVSRHDWPDFGFCWNMFNITTDSILFIASWDTAQMSAREVDRCCDDMASVLRALGCEENWDKRVGACMP</sequence>